<dbReference type="EMBL" id="WSEK01000005">
    <property type="protein sequence ID" value="MVQ51308.1"/>
    <property type="molecule type" value="Genomic_DNA"/>
</dbReference>
<feature type="compositionally biased region" description="Pro residues" evidence="1">
    <location>
        <begin position="207"/>
        <end position="218"/>
    </location>
</feature>
<protein>
    <submittedName>
        <fullName evidence="2">Uncharacterized protein</fullName>
    </submittedName>
</protein>
<name>A0A6L6XW71_9ACTN</name>
<feature type="region of interest" description="Disordered" evidence="1">
    <location>
        <begin position="149"/>
        <end position="218"/>
    </location>
</feature>
<proteinExistence type="predicted"/>
<dbReference type="AlphaFoldDB" id="A0A6L6XW71"/>
<gene>
    <name evidence="2" type="ORF">GON03_19175</name>
</gene>
<evidence type="ECO:0000313" key="3">
    <source>
        <dbReference type="Proteomes" id="UP000473525"/>
    </source>
</evidence>
<dbReference type="RefSeq" id="WP_157346108.1">
    <property type="nucleotide sequence ID" value="NZ_WSEK01000005.1"/>
</dbReference>
<accession>A0A6L6XW71</accession>
<evidence type="ECO:0000256" key="1">
    <source>
        <dbReference type="SAM" id="MobiDB-lite"/>
    </source>
</evidence>
<reference evidence="2 3" key="1">
    <citation type="submission" date="2019-12" db="EMBL/GenBank/DDBJ databases">
        <authorList>
            <person name="Huq M.A."/>
        </authorList>
    </citation>
    <scope>NUCLEOTIDE SEQUENCE [LARGE SCALE GENOMIC DNA]</scope>
    <source>
        <strain evidence="2 3">MAH-18</strain>
    </source>
</reference>
<organism evidence="2 3">
    <name type="scientific">Nocardioides agri</name>
    <dbReference type="NCBI Taxonomy" id="2682843"/>
    <lineage>
        <taxon>Bacteria</taxon>
        <taxon>Bacillati</taxon>
        <taxon>Actinomycetota</taxon>
        <taxon>Actinomycetes</taxon>
        <taxon>Propionibacteriales</taxon>
        <taxon>Nocardioidaceae</taxon>
        <taxon>Nocardioides</taxon>
    </lineage>
</organism>
<comment type="caution">
    <text evidence="2">The sequence shown here is derived from an EMBL/GenBank/DDBJ whole genome shotgun (WGS) entry which is preliminary data.</text>
</comment>
<evidence type="ECO:0000313" key="2">
    <source>
        <dbReference type="EMBL" id="MVQ51308.1"/>
    </source>
</evidence>
<sequence>MTDTQATINSKGLDGTGITEDIAAELFHKVGTHVMAIVDLQVVDKHGPSVKGKRKVTLVIDGIEPALDDTLAEHLRELQRTVYLNRKHADGQLAIDQELTGDEPTVEGVVAAGAAHRPHPFLPVDASEDNPICDVCGLLEAAARHSVQDLLPDDGDDDQAGAGEAVNEETGEVTEPGEPLPDATDAEPWEYDRPEGTRQPSTVPDPFAAPDPDPSPAA</sequence>
<dbReference type="Proteomes" id="UP000473525">
    <property type="component" value="Unassembled WGS sequence"/>
</dbReference>
<keyword evidence="3" id="KW-1185">Reference proteome</keyword>